<gene>
    <name evidence="2" type="ORF">D0907_08285</name>
</gene>
<proteinExistence type="predicted"/>
<dbReference type="EMBL" id="CP032090">
    <property type="protein sequence ID" value="AXV65266.1"/>
    <property type="molecule type" value="Genomic_DNA"/>
</dbReference>
<sequence>MVKEYLILRYSLVEEAQKVLNVKEIPPIKGHAILPAIKNDRELKSAGVLYSVLGFKGLEPSFGYDFPSERFYYGKLAKRKKQQTGEKVPGDIVEVLHDNWIPLSVVIDIQTQHIFVRKDWRFGDPEHIARALQAAFTDPILATYNHRIFIEGKSESAKFWNIVDSKSKIYRLEFKLISPNILDTNQKARDAVESLKDIFGQDEIDITLKSDSGDLKVPEAPVANYLEYIAEGEGSWSVVTEGERGGKKAHSSNENIDTVSLPSIDNESDTDDSQMELGEKADSVHTLNYKESNLGAEVYATIKHMGKN</sequence>
<dbReference type="InterPro" id="IPR031832">
    <property type="entry name" value="DUF4747"/>
</dbReference>
<dbReference type="Pfam" id="PF15931">
    <property type="entry name" value="DUF4747"/>
    <property type="match status" value="1"/>
</dbReference>
<dbReference type="GeneID" id="99505455"/>
<dbReference type="Proteomes" id="UP000264605">
    <property type="component" value="Chromosome"/>
</dbReference>
<dbReference type="RefSeq" id="WP_118844294.1">
    <property type="nucleotide sequence ID" value="NZ_CP032090.1"/>
</dbReference>
<evidence type="ECO:0000313" key="3">
    <source>
        <dbReference type="Proteomes" id="UP000264605"/>
    </source>
</evidence>
<dbReference type="AlphaFoldDB" id="A0AAD0RZI0"/>
<feature type="compositionally biased region" description="Polar residues" evidence="1">
    <location>
        <begin position="252"/>
        <end position="265"/>
    </location>
</feature>
<organism evidence="2 3">
    <name type="scientific">Pseudoalteromonas lipolytica</name>
    <dbReference type="NCBI Taxonomy" id="570156"/>
    <lineage>
        <taxon>Bacteria</taxon>
        <taxon>Pseudomonadati</taxon>
        <taxon>Pseudomonadota</taxon>
        <taxon>Gammaproteobacteria</taxon>
        <taxon>Alteromonadales</taxon>
        <taxon>Pseudoalteromonadaceae</taxon>
        <taxon>Pseudoalteromonas</taxon>
    </lineage>
</organism>
<evidence type="ECO:0000313" key="2">
    <source>
        <dbReference type="EMBL" id="AXV65266.1"/>
    </source>
</evidence>
<accession>A0AAD0RZI0</accession>
<name>A0AAD0RZI0_9GAMM</name>
<protein>
    <submittedName>
        <fullName evidence="2">Uncharacterized protein</fullName>
    </submittedName>
</protein>
<reference evidence="2 3" key="1">
    <citation type="submission" date="2018-08" db="EMBL/GenBank/DDBJ databases">
        <title>Draft genome sequence of Pseudoalteromonas donghaensis HJ51.</title>
        <authorList>
            <person name="Oh J."/>
            <person name="Roh D."/>
        </authorList>
    </citation>
    <scope>NUCLEOTIDE SEQUENCE [LARGE SCALE GENOMIC DNA]</scope>
    <source>
        <strain evidence="2 3">HJ51</strain>
    </source>
</reference>
<feature type="region of interest" description="Disordered" evidence="1">
    <location>
        <begin position="242"/>
        <end position="277"/>
    </location>
</feature>
<dbReference type="KEGG" id="pdj:D0907_08285"/>
<evidence type="ECO:0000256" key="1">
    <source>
        <dbReference type="SAM" id="MobiDB-lite"/>
    </source>
</evidence>